<dbReference type="Proteomes" id="UP000728185">
    <property type="component" value="Unassembled WGS sequence"/>
</dbReference>
<name>A0A8E0VP44_9TREM</name>
<evidence type="ECO:0000313" key="4">
    <source>
        <dbReference type="Proteomes" id="UP000728185"/>
    </source>
</evidence>
<evidence type="ECO:0000313" key="3">
    <source>
        <dbReference type="EMBL" id="KAA0200066.1"/>
    </source>
</evidence>
<evidence type="ECO:0000256" key="1">
    <source>
        <dbReference type="SAM" id="MobiDB-lite"/>
    </source>
</evidence>
<sequence length="431" mass="47571">FVPIFFSLCGCRSCQLAVCRLLLSVPGYQTIQLWMPQGLSDELRSLSRMLRIVLRYLGNLPAHSSSTDYTHPIRCLENVLSGRWNFLEMEEGMSASRESLSWLYLDLARHHYFRMLAKFTDCQVPSSAGFLSTINDPSRPRVFDPMEFSRPAQTRAFLELILAPIKWASCPTSGTPGLLENMLILALNDILVSDGSEYAVSERIVRGVGARLFDSRLSMVTLVRTCLSCASETAIPLLIPSISKLNQVKCFLTLIRFVSSYLLYLLTTVILPRLLRGNDSFTSFILTDSPEEMDVDKAADSEAERPPPVTSVSPSVVHLAYSESAMTSKDAAEAVRCIAWLLARTLTVPGLPCPRPLKAPAPLIVRSTEDGEQSDSEEDEDDSSASVGKQAGTGIQSMTARSIPVVSRNSAAYVPTWVRLGIRTISKWVPP</sequence>
<feature type="region of interest" description="Disordered" evidence="1">
    <location>
        <begin position="362"/>
        <end position="393"/>
    </location>
</feature>
<dbReference type="OrthoDB" id="8068875at2759"/>
<keyword evidence="4" id="KW-1185">Reference proteome</keyword>
<feature type="compositionally biased region" description="Acidic residues" evidence="1">
    <location>
        <begin position="370"/>
        <end position="383"/>
    </location>
</feature>
<dbReference type="AlphaFoldDB" id="A0A8E0VP44"/>
<protein>
    <submittedName>
        <fullName evidence="3">Uncharacterized protein</fullName>
    </submittedName>
</protein>
<proteinExistence type="predicted"/>
<feature type="non-terminal residue" evidence="3">
    <location>
        <position position="431"/>
    </location>
</feature>
<organism evidence="3 4">
    <name type="scientific">Fasciolopsis buskii</name>
    <dbReference type="NCBI Taxonomy" id="27845"/>
    <lineage>
        <taxon>Eukaryota</taxon>
        <taxon>Metazoa</taxon>
        <taxon>Spiralia</taxon>
        <taxon>Lophotrochozoa</taxon>
        <taxon>Platyhelminthes</taxon>
        <taxon>Trematoda</taxon>
        <taxon>Digenea</taxon>
        <taxon>Plagiorchiida</taxon>
        <taxon>Echinostomata</taxon>
        <taxon>Echinostomatoidea</taxon>
        <taxon>Fasciolidae</taxon>
        <taxon>Fasciolopsis</taxon>
    </lineage>
</organism>
<keyword evidence="2" id="KW-0732">Signal</keyword>
<feature type="chain" id="PRO_5034728708" evidence="2">
    <location>
        <begin position="20"/>
        <end position="431"/>
    </location>
</feature>
<gene>
    <name evidence="3" type="ORF">FBUS_10846</name>
</gene>
<feature type="signal peptide" evidence="2">
    <location>
        <begin position="1"/>
        <end position="19"/>
    </location>
</feature>
<reference evidence="3" key="1">
    <citation type="submission" date="2019-05" db="EMBL/GenBank/DDBJ databases">
        <title>Annotation for the trematode Fasciolopsis buski.</title>
        <authorList>
            <person name="Choi Y.-J."/>
        </authorList>
    </citation>
    <scope>NUCLEOTIDE SEQUENCE</scope>
    <source>
        <strain evidence="3">HT</strain>
        <tissue evidence="3">Whole worm</tissue>
    </source>
</reference>
<dbReference type="EMBL" id="LUCM01000766">
    <property type="protein sequence ID" value="KAA0200066.1"/>
    <property type="molecule type" value="Genomic_DNA"/>
</dbReference>
<accession>A0A8E0VP44</accession>
<evidence type="ECO:0000256" key="2">
    <source>
        <dbReference type="SAM" id="SignalP"/>
    </source>
</evidence>
<comment type="caution">
    <text evidence="3">The sequence shown here is derived from an EMBL/GenBank/DDBJ whole genome shotgun (WGS) entry which is preliminary data.</text>
</comment>